<dbReference type="InterPro" id="IPR011990">
    <property type="entry name" value="TPR-like_helical_dom_sf"/>
</dbReference>
<dbReference type="InterPro" id="IPR056681">
    <property type="entry name" value="DUF7779"/>
</dbReference>
<dbReference type="GO" id="GO:0043531">
    <property type="term" value="F:ADP binding"/>
    <property type="evidence" value="ECO:0007669"/>
    <property type="project" value="InterPro"/>
</dbReference>
<dbReference type="PANTHER" id="PTHR46082:SF6">
    <property type="entry name" value="AAA+ ATPASE DOMAIN-CONTAINING PROTEIN-RELATED"/>
    <property type="match status" value="1"/>
</dbReference>
<dbReference type="Pfam" id="PF00931">
    <property type="entry name" value="NB-ARC"/>
    <property type="match status" value="1"/>
</dbReference>
<evidence type="ECO:0000259" key="4">
    <source>
        <dbReference type="Pfam" id="PF25000"/>
    </source>
</evidence>
<accession>A0A8J3V0W5</accession>
<dbReference type="Pfam" id="PF01656">
    <property type="entry name" value="CbiA"/>
    <property type="match status" value="1"/>
</dbReference>
<dbReference type="GO" id="GO:0007165">
    <property type="term" value="P:signal transduction"/>
    <property type="evidence" value="ECO:0007669"/>
    <property type="project" value="InterPro"/>
</dbReference>
<dbReference type="Gene3D" id="3.40.50.10140">
    <property type="entry name" value="Toll/interleukin-1 receptor homology (TIR) domain"/>
    <property type="match status" value="1"/>
</dbReference>
<feature type="domain" description="DUF7779" evidence="4">
    <location>
        <begin position="733"/>
        <end position="821"/>
    </location>
</feature>
<evidence type="ECO:0000259" key="2">
    <source>
        <dbReference type="Pfam" id="PF01656"/>
    </source>
</evidence>
<sequence length="1310" mass="147654">MTEDRNGQIITFYSFKGGTGRTMALANTAWILASNGHRVLVVDWDLESPGLHKFFRPFLDQAMITGTPGVIELISEFAWAAVEKKARPANWHLEYAKVQQHVVSVEWNHFPEGGALDFLSAGRQNRDYSSLVSALNWDNFYERLGGGPFFDALREDMRANYDYVLIDSRTGLSDIADICTVHFPDILVTCFTLSDQSIEGAAKVATDIAERYGERRIRILPIPMRVDDAEKEKLDAGRAVARTQFERFPEDMTRDAIHAYWGAVEIPYKPFYAYEETLAAFGDAPGSPASLLSAYERLANFITKGRVNSLPAMDDDLRMSYRELFIRRRPTVSTDIYLSYVPDDRLWVDWITSVLTGAGFRVHPHSSTGEQDETAPVRGAESAARTLALLSPAYLRSSRIRETWQTMSSVGELSSSRSQLIPIRVADVRIPMPYSDPAPIDLVRLDESQATAALLRALDRPVTMTDPVPGTPTPRFPGIQPAVLNLPTRNTTFTGRAEVLERLRAQLVGGSQAIVTQATAPQALYGLGGVGKTQLAIEYAHRFMTDYDVVWWISAEQADLLNNAMAELAERLGIRVGDNVADAAQAAREALRRGEPYGRWLLIFDNANDPNDLRDYLPGGTGHVLITSRNQTWSQVAAPLEIDVFTREESLEHLRRRVTELSPADANHVAEALGDLPLAIEQAGAWLQETGMRVDEYVEKLSHQPAQTLALGDTPTYPTPVAATWNVSFQRLSERSPAAVRLLQLLAFFAAEPVSLSMLYGDETVRCLVPYDDSLREKIMIGRLVRELNRFALAKVDQRDNTVQVHRLVQAVLRDQMNADEREDTVHDVHRILLGARPREGDTDDPENWPRYDEIWPHLAPSQAETCDEEETRQLLIERVRYLWKRGEFNRALDLGHRLERLWIDKLGNLDRQTLYLRFHMANIMRQQGNYQEARDLDRAVLEDQRRELPNPHPHTLMTAAGLAADLRALGDLQDSLRMEWETYNQTKELFLDDHPRTLAAANNLAVAMRHVGDFGGARRLDQETLDRRRAVLGPEHPYTLFSENNLGLDMREAGDYSASAELLRSTLESYERILGPDLPDTLRTARSLAVSLRRAGHLAEARLLTTKTYERYIQRFGPDSPDTVACKVNLASDLAVDGETKEAIRIASEVVAAYEGQLGLDNPYTLIATNNLTIYYREDGDLAKSKELALDTLSLFRRELGADHPFTLVCAMNVSNILSDAEEYEEAEALALETLEKMRKAQGRYHPYTLLCEANLAVTLRDARRTDEARELREPVLVHLRRTLGEAHPFVKSVLDWKRVNLDLEPLPW</sequence>
<dbReference type="SUPFAM" id="SSF52200">
    <property type="entry name" value="Toll/Interleukin receptor TIR domain"/>
    <property type="match status" value="1"/>
</dbReference>
<reference evidence="5" key="1">
    <citation type="submission" date="2021-01" db="EMBL/GenBank/DDBJ databases">
        <title>Whole genome shotgun sequence of Planotetraspora thailandica NBRC 104271.</title>
        <authorList>
            <person name="Komaki H."/>
            <person name="Tamura T."/>
        </authorList>
    </citation>
    <scope>NUCLEOTIDE SEQUENCE</scope>
    <source>
        <strain evidence="5">NBRC 104271</strain>
    </source>
</reference>
<dbReference type="InterPro" id="IPR027417">
    <property type="entry name" value="P-loop_NTPase"/>
</dbReference>
<dbReference type="InterPro" id="IPR002586">
    <property type="entry name" value="CobQ/CobB/MinD/ParA_Nub-bd_dom"/>
</dbReference>
<organism evidence="5 6">
    <name type="scientific">Planotetraspora thailandica</name>
    <dbReference type="NCBI Taxonomy" id="487172"/>
    <lineage>
        <taxon>Bacteria</taxon>
        <taxon>Bacillati</taxon>
        <taxon>Actinomycetota</taxon>
        <taxon>Actinomycetes</taxon>
        <taxon>Streptosporangiales</taxon>
        <taxon>Streptosporangiaceae</taxon>
        <taxon>Planotetraspora</taxon>
    </lineage>
</organism>
<dbReference type="Proteomes" id="UP000605992">
    <property type="component" value="Unassembled WGS sequence"/>
</dbReference>
<dbReference type="InterPro" id="IPR053137">
    <property type="entry name" value="NLR-like"/>
</dbReference>
<dbReference type="EMBL" id="BOOR01000018">
    <property type="protein sequence ID" value="GII54611.1"/>
    <property type="molecule type" value="Genomic_DNA"/>
</dbReference>
<dbReference type="NCBIfam" id="NF040586">
    <property type="entry name" value="FxSxx_TPR"/>
    <property type="match status" value="1"/>
</dbReference>
<dbReference type="Pfam" id="PF13374">
    <property type="entry name" value="TPR_10"/>
    <property type="match status" value="2"/>
</dbReference>
<dbReference type="InterPro" id="IPR002182">
    <property type="entry name" value="NB-ARC"/>
</dbReference>
<proteinExistence type="predicted"/>
<dbReference type="Pfam" id="PF25000">
    <property type="entry name" value="DUF7779"/>
    <property type="match status" value="1"/>
</dbReference>
<feature type="domain" description="TIR" evidence="3">
    <location>
        <begin position="336"/>
        <end position="453"/>
    </location>
</feature>
<name>A0A8J3V0W5_9ACTN</name>
<feature type="domain" description="CobQ/CobB/MinD/ParA nucleotide binding" evidence="2">
    <location>
        <begin position="10"/>
        <end position="86"/>
    </location>
</feature>
<dbReference type="Pfam" id="PF13676">
    <property type="entry name" value="TIR_2"/>
    <property type="match status" value="1"/>
</dbReference>
<dbReference type="InterPro" id="IPR000157">
    <property type="entry name" value="TIR_dom"/>
</dbReference>
<dbReference type="SUPFAM" id="SSF48452">
    <property type="entry name" value="TPR-like"/>
    <property type="match status" value="3"/>
</dbReference>
<evidence type="ECO:0000313" key="6">
    <source>
        <dbReference type="Proteomes" id="UP000605992"/>
    </source>
</evidence>
<gene>
    <name evidence="5" type="ORF">Pth03_30000</name>
</gene>
<evidence type="ECO:0000259" key="1">
    <source>
        <dbReference type="Pfam" id="PF00931"/>
    </source>
</evidence>
<dbReference type="NCBIfam" id="NF047398">
    <property type="entry name" value="AAA_KGGVGR"/>
    <property type="match status" value="1"/>
</dbReference>
<keyword evidence="6" id="KW-1185">Reference proteome</keyword>
<dbReference type="InterPro" id="IPR035897">
    <property type="entry name" value="Toll_tir_struct_dom_sf"/>
</dbReference>
<dbReference type="RefSeq" id="WP_203944817.1">
    <property type="nucleotide sequence ID" value="NZ_BOOR01000018.1"/>
</dbReference>
<dbReference type="SUPFAM" id="SSF52540">
    <property type="entry name" value="P-loop containing nucleoside triphosphate hydrolases"/>
    <property type="match status" value="2"/>
</dbReference>
<dbReference type="Pfam" id="PF13424">
    <property type="entry name" value="TPR_12"/>
    <property type="match status" value="3"/>
</dbReference>
<protein>
    <recommendedName>
        <fullName evidence="7">ATP/GTP-binding protein</fullName>
    </recommendedName>
</protein>
<dbReference type="PANTHER" id="PTHR46082">
    <property type="entry name" value="ATP/GTP-BINDING PROTEIN-RELATED"/>
    <property type="match status" value="1"/>
</dbReference>
<evidence type="ECO:0000259" key="3">
    <source>
        <dbReference type="Pfam" id="PF13676"/>
    </source>
</evidence>
<comment type="caution">
    <text evidence="5">The sequence shown here is derived from an EMBL/GenBank/DDBJ whole genome shotgun (WGS) entry which is preliminary data.</text>
</comment>
<evidence type="ECO:0000313" key="5">
    <source>
        <dbReference type="EMBL" id="GII54611.1"/>
    </source>
</evidence>
<dbReference type="Gene3D" id="3.40.50.300">
    <property type="entry name" value="P-loop containing nucleotide triphosphate hydrolases"/>
    <property type="match status" value="2"/>
</dbReference>
<evidence type="ECO:0008006" key="7">
    <source>
        <dbReference type="Google" id="ProtNLM"/>
    </source>
</evidence>
<feature type="domain" description="NB-ARC" evidence="1">
    <location>
        <begin position="523"/>
        <end position="658"/>
    </location>
</feature>
<dbReference type="Gene3D" id="1.25.40.10">
    <property type="entry name" value="Tetratricopeptide repeat domain"/>
    <property type="match status" value="3"/>
</dbReference>